<dbReference type="Proteomes" id="UP001164761">
    <property type="component" value="Plasmid unnamed1"/>
</dbReference>
<geneLocation type="plasmid" evidence="4 5">
    <name>unnamed1</name>
</geneLocation>
<evidence type="ECO:0000256" key="1">
    <source>
        <dbReference type="ARBA" id="ARBA00023125"/>
    </source>
</evidence>
<name>A0ABY6ZRR3_9BACL</name>
<dbReference type="Pfam" id="PF00440">
    <property type="entry name" value="TetR_N"/>
    <property type="match status" value="1"/>
</dbReference>
<proteinExistence type="predicted"/>
<reference evidence="4" key="1">
    <citation type="submission" date="2022-08" db="EMBL/GenBank/DDBJ databases">
        <title>Alicyclobacillus fastidiosus DSM 17978, complete genome.</title>
        <authorList>
            <person name="Wang Q."/>
            <person name="Cai R."/>
            <person name="Wang Z."/>
        </authorList>
    </citation>
    <scope>NUCLEOTIDE SEQUENCE</scope>
    <source>
        <strain evidence="4">DSM 17978</strain>
        <plasmid evidence="4">unnamed1</plasmid>
    </source>
</reference>
<dbReference type="InterPro" id="IPR001647">
    <property type="entry name" value="HTH_TetR"/>
</dbReference>
<protein>
    <submittedName>
        <fullName evidence="4">TetR/AcrR family transcriptional regulator</fullName>
    </submittedName>
</protein>
<dbReference type="SUPFAM" id="SSF48498">
    <property type="entry name" value="Tetracyclin repressor-like, C-terminal domain"/>
    <property type="match status" value="1"/>
</dbReference>
<keyword evidence="5" id="KW-1185">Reference proteome</keyword>
<dbReference type="PANTHER" id="PTHR43479:SF8">
    <property type="entry name" value="TRANSCRIPTIONAL REGULATOR, TETR FAMILY"/>
    <property type="match status" value="1"/>
</dbReference>
<feature type="domain" description="HTH tetR-type" evidence="3">
    <location>
        <begin position="8"/>
        <end position="68"/>
    </location>
</feature>
<dbReference type="InterPro" id="IPR009057">
    <property type="entry name" value="Homeodomain-like_sf"/>
</dbReference>
<dbReference type="Gene3D" id="1.10.357.10">
    <property type="entry name" value="Tetracycline Repressor, domain 2"/>
    <property type="match status" value="1"/>
</dbReference>
<evidence type="ECO:0000313" key="5">
    <source>
        <dbReference type="Proteomes" id="UP001164761"/>
    </source>
</evidence>
<dbReference type="PROSITE" id="PS50977">
    <property type="entry name" value="HTH_TETR_2"/>
    <property type="match status" value="1"/>
</dbReference>
<dbReference type="InterPro" id="IPR050624">
    <property type="entry name" value="HTH-type_Tx_Regulator"/>
</dbReference>
<dbReference type="EMBL" id="CP104068">
    <property type="protein sequence ID" value="WAH44816.1"/>
    <property type="molecule type" value="Genomic_DNA"/>
</dbReference>
<accession>A0ABY6ZRR3</accession>
<evidence type="ECO:0000256" key="2">
    <source>
        <dbReference type="PROSITE-ProRule" id="PRU00335"/>
    </source>
</evidence>
<dbReference type="InterPro" id="IPR036271">
    <property type="entry name" value="Tet_transcr_reg_TetR-rel_C_sf"/>
</dbReference>
<feature type="DNA-binding region" description="H-T-H motif" evidence="2">
    <location>
        <begin position="31"/>
        <end position="50"/>
    </location>
</feature>
<dbReference type="RefSeq" id="WP_268008688.1">
    <property type="nucleotide sequence ID" value="NZ_BSUT01000003.1"/>
</dbReference>
<organism evidence="4 5">
    <name type="scientific">Alicyclobacillus fastidiosus</name>
    <dbReference type="NCBI Taxonomy" id="392011"/>
    <lineage>
        <taxon>Bacteria</taxon>
        <taxon>Bacillati</taxon>
        <taxon>Bacillota</taxon>
        <taxon>Bacilli</taxon>
        <taxon>Bacillales</taxon>
        <taxon>Alicyclobacillaceae</taxon>
        <taxon>Alicyclobacillus</taxon>
    </lineage>
</organism>
<dbReference type="PRINTS" id="PR00455">
    <property type="entry name" value="HTHTETR"/>
</dbReference>
<evidence type="ECO:0000313" key="4">
    <source>
        <dbReference type="EMBL" id="WAH44816.1"/>
    </source>
</evidence>
<sequence length="206" mass="23066">MSKKGKGERTRERILEAAAEEFASRGFYETKTIDILSKVGLTQPALYKHFPNKQSIYCELVDGLHVKFRRLIETARLGIGLTDDDVSAGAKEAVIHVFNLLFENPNVTRIAFFMDQNAENLKLELVKLIQKNIQSEQEMGYIRSDISAEIAAVCLVGMIERLTLEFLLPGKKSPESLADDVFGIFAPAMINKGSEPNPIDIIKHLE</sequence>
<keyword evidence="4" id="KW-0614">Plasmid</keyword>
<dbReference type="SUPFAM" id="SSF46689">
    <property type="entry name" value="Homeodomain-like"/>
    <property type="match status" value="1"/>
</dbReference>
<dbReference type="PANTHER" id="PTHR43479">
    <property type="entry name" value="ACREF/ENVCD OPERON REPRESSOR-RELATED"/>
    <property type="match status" value="1"/>
</dbReference>
<keyword evidence="1 2" id="KW-0238">DNA-binding</keyword>
<gene>
    <name evidence="4" type="ORF">NZD89_28590</name>
</gene>
<evidence type="ECO:0000259" key="3">
    <source>
        <dbReference type="PROSITE" id="PS50977"/>
    </source>
</evidence>